<name>A0ABQ5VRL2_9RHOB</name>
<dbReference type="Pfam" id="PF04314">
    <property type="entry name" value="PCuAC"/>
    <property type="match status" value="1"/>
</dbReference>
<keyword evidence="2" id="KW-1185">Reference proteome</keyword>
<dbReference type="Proteomes" id="UP001156694">
    <property type="component" value="Unassembled WGS sequence"/>
</dbReference>
<protein>
    <recommendedName>
        <fullName evidence="3">Copper(I)-binding protein</fullName>
    </recommendedName>
</protein>
<evidence type="ECO:0008006" key="3">
    <source>
        <dbReference type="Google" id="ProtNLM"/>
    </source>
</evidence>
<evidence type="ECO:0000313" key="1">
    <source>
        <dbReference type="EMBL" id="GLQ33892.1"/>
    </source>
</evidence>
<reference evidence="2" key="1">
    <citation type="journal article" date="2019" name="Int. J. Syst. Evol. Microbiol.">
        <title>The Global Catalogue of Microorganisms (GCM) 10K type strain sequencing project: providing services to taxonomists for standard genome sequencing and annotation.</title>
        <authorList>
            <consortium name="The Broad Institute Genomics Platform"/>
            <consortium name="The Broad Institute Genome Sequencing Center for Infectious Disease"/>
            <person name="Wu L."/>
            <person name="Ma J."/>
        </authorList>
    </citation>
    <scope>NUCLEOTIDE SEQUENCE [LARGE SCALE GENOMIC DNA]</scope>
    <source>
        <strain evidence="2">NBRC 110140</strain>
    </source>
</reference>
<comment type="caution">
    <text evidence="1">The sequence shown here is derived from an EMBL/GenBank/DDBJ whole genome shotgun (WGS) entry which is preliminary data.</text>
</comment>
<dbReference type="InterPro" id="IPR058248">
    <property type="entry name" value="Lxx211020-like"/>
</dbReference>
<dbReference type="InterPro" id="IPR007410">
    <property type="entry name" value="LpqE-like"/>
</dbReference>
<dbReference type="InterPro" id="IPR036182">
    <property type="entry name" value="PCuAC_sf"/>
</dbReference>
<organism evidence="1 2">
    <name type="scientific">Amylibacter marinus</name>
    <dbReference type="NCBI Taxonomy" id="1475483"/>
    <lineage>
        <taxon>Bacteria</taxon>
        <taxon>Pseudomonadati</taxon>
        <taxon>Pseudomonadota</taxon>
        <taxon>Alphaproteobacteria</taxon>
        <taxon>Rhodobacterales</taxon>
        <taxon>Paracoccaceae</taxon>
        <taxon>Amylibacter</taxon>
    </lineage>
</organism>
<evidence type="ECO:0000313" key="2">
    <source>
        <dbReference type="Proteomes" id="UP001156694"/>
    </source>
</evidence>
<dbReference type="Gene3D" id="2.60.40.1890">
    <property type="entry name" value="PCu(A)C copper chaperone"/>
    <property type="match status" value="1"/>
</dbReference>
<accession>A0ABQ5VRL2</accession>
<dbReference type="PANTHER" id="PTHR36302:SF1">
    <property type="entry name" value="COPPER CHAPERONE PCU(A)C"/>
    <property type="match status" value="1"/>
</dbReference>
<dbReference type="EMBL" id="BSNN01000002">
    <property type="protein sequence ID" value="GLQ33892.1"/>
    <property type="molecule type" value="Genomic_DNA"/>
</dbReference>
<gene>
    <name evidence="1" type="ORF">GCM10007939_01750</name>
</gene>
<proteinExistence type="predicted"/>
<dbReference type="SUPFAM" id="SSF110087">
    <property type="entry name" value="DR1885-like metal-binding protein"/>
    <property type="match status" value="1"/>
</dbReference>
<dbReference type="PANTHER" id="PTHR36302">
    <property type="entry name" value="BLR7088 PROTEIN"/>
    <property type="match status" value="1"/>
</dbReference>
<sequence length="160" mass="17358">MKRISLIPFSIVMLIILAISWVFAYGPCTRSGEMAVVDAYARASSPSAKTGAAFFVLKNGTQKNDRLIAAKSDVAHHLMLHTHKIDANGVAQMVHLMEGFAIEAGAEFALKRGGAHVMLMGLQRPLVDGQKIPLTLVFENAGEIILEVTVDNNRKAKHAH</sequence>
<dbReference type="RefSeq" id="WP_284375257.1">
    <property type="nucleotide sequence ID" value="NZ_BSNN01000002.1"/>
</dbReference>